<proteinExistence type="inferred from homology"/>
<feature type="transmembrane region" description="Helical" evidence="8">
    <location>
        <begin position="591"/>
        <end position="611"/>
    </location>
</feature>
<feature type="transmembrane region" description="Helical" evidence="8">
    <location>
        <begin position="547"/>
        <end position="570"/>
    </location>
</feature>
<keyword evidence="6 8" id="KW-0472">Membrane</keyword>
<feature type="transmembrane region" description="Helical" evidence="8">
    <location>
        <begin position="456"/>
        <end position="475"/>
    </location>
</feature>
<organism evidence="12 13">
    <name type="scientific">Belliella aquatica</name>
    <dbReference type="NCBI Taxonomy" id="1323734"/>
    <lineage>
        <taxon>Bacteria</taxon>
        <taxon>Pseudomonadati</taxon>
        <taxon>Bacteroidota</taxon>
        <taxon>Cytophagia</taxon>
        <taxon>Cytophagales</taxon>
        <taxon>Cyclobacteriaceae</taxon>
        <taxon>Belliella</taxon>
    </lineage>
</organism>
<dbReference type="InterPro" id="IPR052702">
    <property type="entry name" value="MscS-like_channel"/>
</dbReference>
<name>A0ABQ1MRN9_9BACT</name>
<feature type="chain" id="PRO_5046849107" description="Small-conductance mechanosensitive channel" evidence="9">
    <location>
        <begin position="20"/>
        <end position="832"/>
    </location>
</feature>
<dbReference type="Gene3D" id="3.30.70.100">
    <property type="match status" value="1"/>
</dbReference>
<comment type="caution">
    <text evidence="12">The sequence shown here is derived from an EMBL/GenBank/DDBJ whole genome shotgun (WGS) entry which is preliminary data.</text>
</comment>
<evidence type="ECO:0000259" key="11">
    <source>
        <dbReference type="Pfam" id="PF21082"/>
    </source>
</evidence>
<feature type="transmembrane region" description="Helical" evidence="8">
    <location>
        <begin position="617"/>
        <end position="639"/>
    </location>
</feature>
<dbReference type="Pfam" id="PF21082">
    <property type="entry name" value="MS_channel_3rd"/>
    <property type="match status" value="1"/>
</dbReference>
<evidence type="ECO:0000256" key="4">
    <source>
        <dbReference type="ARBA" id="ARBA00022692"/>
    </source>
</evidence>
<dbReference type="InterPro" id="IPR006685">
    <property type="entry name" value="MscS_channel_2nd"/>
</dbReference>
<feature type="transmembrane region" description="Helical" evidence="8">
    <location>
        <begin position="388"/>
        <end position="405"/>
    </location>
</feature>
<dbReference type="InterPro" id="IPR023408">
    <property type="entry name" value="MscS_beta-dom_sf"/>
</dbReference>
<feature type="transmembrane region" description="Helical" evidence="8">
    <location>
        <begin position="359"/>
        <end position="376"/>
    </location>
</feature>
<feature type="transmembrane region" description="Helical" evidence="8">
    <location>
        <begin position="305"/>
        <end position="327"/>
    </location>
</feature>
<evidence type="ECO:0000256" key="6">
    <source>
        <dbReference type="ARBA" id="ARBA00023136"/>
    </source>
</evidence>
<reference evidence="13" key="1">
    <citation type="journal article" date="2019" name="Int. J. Syst. Evol. Microbiol.">
        <title>The Global Catalogue of Microorganisms (GCM) 10K type strain sequencing project: providing services to taxonomists for standard genome sequencing and annotation.</title>
        <authorList>
            <consortium name="The Broad Institute Genomics Platform"/>
            <consortium name="The Broad Institute Genome Sequencing Center for Infectious Disease"/>
            <person name="Wu L."/>
            <person name="Ma J."/>
        </authorList>
    </citation>
    <scope>NUCLEOTIDE SEQUENCE [LARGE SCALE GENOMIC DNA]</scope>
    <source>
        <strain evidence="13">CGMCC 1.12479</strain>
    </source>
</reference>
<gene>
    <name evidence="12" type="ORF">GCM10010993_24070</name>
</gene>
<evidence type="ECO:0000256" key="9">
    <source>
        <dbReference type="SAM" id="SignalP"/>
    </source>
</evidence>
<keyword evidence="7" id="KW-0175">Coiled coil</keyword>
<dbReference type="PANTHER" id="PTHR30347:SF1">
    <property type="entry name" value="MECHANOSENSITIVE CHANNEL MSCK"/>
    <property type="match status" value="1"/>
</dbReference>
<dbReference type="Gene3D" id="1.10.287.1260">
    <property type="match status" value="1"/>
</dbReference>
<evidence type="ECO:0000256" key="1">
    <source>
        <dbReference type="ARBA" id="ARBA00004651"/>
    </source>
</evidence>
<keyword evidence="4 8" id="KW-0812">Transmembrane</keyword>
<dbReference type="RefSeq" id="WP_188443256.1">
    <property type="nucleotide sequence ID" value="NZ_BMFD01000008.1"/>
</dbReference>
<dbReference type="InterPro" id="IPR006686">
    <property type="entry name" value="MscS_channel_CS"/>
</dbReference>
<feature type="domain" description="Mechanosensitive ion channel MscS" evidence="10">
    <location>
        <begin position="633"/>
        <end position="699"/>
    </location>
</feature>
<dbReference type="InterPro" id="IPR011066">
    <property type="entry name" value="MscS_channel_C_sf"/>
</dbReference>
<feature type="transmembrane region" description="Helical" evidence="8">
    <location>
        <begin position="503"/>
        <end position="527"/>
    </location>
</feature>
<comment type="similarity">
    <text evidence="2">Belongs to the MscS (TC 1.A.23) family.</text>
</comment>
<dbReference type="SUPFAM" id="SSF82689">
    <property type="entry name" value="Mechanosensitive channel protein MscS (YggB), C-terminal domain"/>
    <property type="match status" value="1"/>
</dbReference>
<feature type="transmembrane region" description="Helical" evidence="8">
    <location>
        <begin position="266"/>
        <end position="284"/>
    </location>
</feature>
<dbReference type="Gene3D" id="2.30.30.60">
    <property type="match status" value="1"/>
</dbReference>
<dbReference type="PROSITE" id="PS01246">
    <property type="entry name" value="UPF0003"/>
    <property type="match status" value="1"/>
</dbReference>
<accession>A0ABQ1MRN9</accession>
<feature type="transmembrane region" description="Helical" evidence="8">
    <location>
        <begin position="333"/>
        <end position="352"/>
    </location>
</feature>
<dbReference type="PANTHER" id="PTHR30347">
    <property type="entry name" value="POTASSIUM CHANNEL RELATED"/>
    <property type="match status" value="1"/>
</dbReference>
<evidence type="ECO:0000256" key="5">
    <source>
        <dbReference type="ARBA" id="ARBA00022989"/>
    </source>
</evidence>
<dbReference type="SUPFAM" id="SSF50182">
    <property type="entry name" value="Sm-like ribonucleoproteins"/>
    <property type="match status" value="1"/>
</dbReference>
<evidence type="ECO:0000256" key="2">
    <source>
        <dbReference type="ARBA" id="ARBA00008017"/>
    </source>
</evidence>
<keyword evidence="9" id="KW-0732">Signal</keyword>
<sequence length="832" mass="95245">MKFYGIFVTILFLVFSAPANYSEAQGLDTLLKVSDEINPQEEIKEEKPSLEGSIRKGQEYTIQLNRMNFTLSKELDTLEIMEGIPLAELLSGVVRERLNDGNSKISIRYINELDILLRNIRAQVEIAEKKVTLRTEELVLVRDQLQEIKDDQIFRLDVRDPSILREYQTAISQLREQVEKTEELLSEQRVFTAYYQSRISRMMINISELSEEIDIEKRKAEKALLSKDMSYPWEAKNYDSSLNLSGVFFDSLKLNEVIFSRYVKNNQSLCVFLSVVFFLFYFWVRNILKVIKSQKEFSKIILDRARYVPSNAFLSVIVIFLPLFPFIFSNPPISFLTVLNWIIVVAVTVLLYGKFPKSLFRTWLAFAFMFLIYTVSNLYRDINYSERYYLLVLSVFGIYLAIRIVKFQNKNPDVLPTFIEVLVKFYIAMQGLSILANIFGRFTLSKLLGVASTMSFAQAVGLYLFVLIIMEVIYLQIEVGRKKETDFTSYIDFHGIQKRIKKIFYGIAVLIWTYYFLDNLSLLDIFLDKSRVFLTSERSLINSSFTFGNILIFFLVVYVSSILANNIAYFASIKDQQKGESRDKRLGSSILLIRLGVLSVGFLLAVGASGIGFDKIAIILGALSLGIGFGLQTIVNNLVSGVILAFEKPIQIGDAIEVGGRSGTVKDVGIRSSKIQAYDGSEIIIPNGDLLSQHLINWTLSDQKRRVELIIGVSYGSDMDLVSDILTKQIELEEIMKNPPPKVFLQSFADSAVEFRVLFWVENFDLWIDIRNTVMRGIFKSFKENGIEIPFPQRDLHLKEFPNVLHEKVKSIEELEEFEKGKTNKGTGGPTE</sequence>
<comment type="subcellular location">
    <subcellularLocation>
        <location evidence="1">Cell membrane</location>
        <topology evidence="1">Multi-pass membrane protein</topology>
    </subcellularLocation>
</comment>
<dbReference type="InterPro" id="IPR049278">
    <property type="entry name" value="MS_channel_C"/>
</dbReference>
<dbReference type="Proteomes" id="UP000635885">
    <property type="component" value="Unassembled WGS sequence"/>
</dbReference>
<dbReference type="Pfam" id="PF00924">
    <property type="entry name" value="MS_channel_2nd"/>
    <property type="match status" value="1"/>
</dbReference>
<evidence type="ECO:0008006" key="14">
    <source>
        <dbReference type="Google" id="ProtNLM"/>
    </source>
</evidence>
<feature type="signal peptide" evidence="9">
    <location>
        <begin position="1"/>
        <end position="19"/>
    </location>
</feature>
<protein>
    <recommendedName>
        <fullName evidence="14">Small-conductance mechanosensitive channel</fullName>
    </recommendedName>
</protein>
<feature type="coiled-coil region" evidence="7">
    <location>
        <begin position="164"/>
        <end position="226"/>
    </location>
</feature>
<feature type="transmembrane region" description="Helical" evidence="8">
    <location>
        <begin position="425"/>
        <end position="444"/>
    </location>
</feature>
<evidence type="ECO:0000256" key="3">
    <source>
        <dbReference type="ARBA" id="ARBA00022475"/>
    </source>
</evidence>
<evidence type="ECO:0000313" key="12">
    <source>
        <dbReference type="EMBL" id="GGC44755.1"/>
    </source>
</evidence>
<evidence type="ECO:0000256" key="7">
    <source>
        <dbReference type="SAM" id="Coils"/>
    </source>
</evidence>
<evidence type="ECO:0000259" key="10">
    <source>
        <dbReference type="Pfam" id="PF00924"/>
    </source>
</evidence>
<dbReference type="EMBL" id="BMFD01000008">
    <property type="protein sequence ID" value="GGC44755.1"/>
    <property type="molecule type" value="Genomic_DNA"/>
</dbReference>
<dbReference type="SUPFAM" id="SSF82861">
    <property type="entry name" value="Mechanosensitive channel protein MscS (YggB), transmembrane region"/>
    <property type="match status" value="1"/>
</dbReference>
<evidence type="ECO:0000313" key="13">
    <source>
        <dbReference type="Proteomes" id="UP000635885"/>
    </source>
</evidence>
<dbReference type="InterPro" id="IPR010920">
    <property type="entry name" value="LSM_dom_sf"/>
</dbReference>
<keyword evidence="3" id="KW-1003">Cell membrane</keyword>
<dbReference type="InterPro" id="IPR011014">
    <property type="entry name" value="MscS_channel_TM-2"/>
</dbReference>
<feature type="domain" description="Mechanosensitive ion channel MscS C-terminal" evidence="11">
    <location>
        <begin position="707"/>
        <end position="789"/>
    </location>
</feature>
<keyword evidence="5 8" id="KW-1133">Transmembrane helix</keyword>
<keyword evidence="13" id="KW-1185">Reference proteome</keyword>
<evidence type="ECO:0000256" key="8">
    <source>
        <dbReference type="SAM" id="Phobius"/>
    </source>
</evidence>